<name>A0A7J3T9K2_9ARCH</name>
<evidence type="ECO:0000313" key="2">
    <source>
        <dbReference type="EMBL" id="HHE75624.1"/>
    </source>
</evidence>
<feature type="domain" description="Antitoxin SocA-like Panacea" evidence="1">
    <location>
        <begin position="28"/>
        <end position="116"/>
    </location>
</feature>
<dbReference type="EMBL" id="DRTM01000051">
    <property type="protein sequence ID" value="HHE75624.1"/>
    <property type="molecule type" value="Genomic_DNA"/>
</dbReference>
<dbReference type="InterPro" id="IPR025272">
    <property type="entry name" value="SocA_Panacea"/>
</dbReference>
<dbReference type="Pfam" id="PF13274">
    <property type="entry name" value="SocA_Panacea"/>
    <property type="match status" value="1"/>
</dbReference>
<proteinExistence type="predicted"/>
<gene>
    <name evidence="2" type="ORF">ENL31_00675</name>
</gene>
<organism evidence="2">
    <name type="scientific">Candidatus Aciduliprofundum boonei</name>
    <dbReference type="NCBI Taxonomy" id="379547"/>
    <lineage>
        <taxon>Archaea</taxon>
        <taxon>Methanobacteriati</taxon>
        <taxon>Thermoplasmatota</taxon>
        <taxon>DHVE2 group</taxon>
        <taxon>Candidatus Aciduliprofundum</taxon>
    </lineage>
</organism>
<dbReference type="AlphaFoldDB" id="A0A7J3T9K2"/>
<evidence type="ECO:0000259" key="1">
    <source>
        <dbReference type="Pfam" id="PF13274"/>
    </source>
</evidence>
<comment type="caution">
    <text evidence="2">The sequence shown here is derived from an EMBL/GenBank/DDBJ whole genome shotgun (WGS) entry which is preliminary data.</text>
</comment>
<dbReference type="Proteomes" id="UP000886130">
    <property type="component" value="Unassembled WGS sequence"/>
</dbReference>
<sequence length="126" mass="15109">MYEEDIILYLLKECGRLHPFHISRLIALLDLFYLKEKGEKITTFKYQKMPFGFYIEKLPDILKDMPLEKIEEEGYKYLKIRDDAKVKINLPDEVRMRIDKILDEVRDLSDSELNAKVLIAEYYSKL</sequence>
<accession>A0A7J3T9K2</accession>
<reference evidence="2" key="1">
    <citation type="journal article" date="2020" name="mSystems">
        <title>Genome- and Community-Level Interaction Insights into Carbon Utilization and Element Cycling Functions of Hydrothermarchaeota in Hydrothermal Sediment.</title>
        <authorList>
            <person name="Zhou Z."/>
            <person name="Liu Y."/>
            <person name="Xu W."/>
            <person name="Pan J."/>
            <person name="Luo Z.H."/>
            <person name="Li M."/>
        </authorList>
    </citation>
    <scope>NUCLEOTIDE SEQUENCE [LARGE SCALE GENOMIC DNA]</scope>
    <source>
        <strain evidence="2">HyVt-85</strain>
    </source>
</reference>
<protein>
    <submittedName>
        <fullName evidence="2">DUF4065 domain-containing protein</fullName>
    </submittedName>
</protein>